<sequence length="99" mass="10695">MLLEGLSSSSEGLKTMMAAPLPQLLTLVVDVAQADAVNTGFLVMETLLAPLLEFRRTVTKMKKPPSFTFSPSLLRSCCGFCTIASEENPVFILVVMLGE</sequence>
<dbReference type="EMBL" id="GISG01059562">
    <property type="protein sequence ID" value="MBA4626957.1"/>
    <property type="molecule type" value="Transcribed_RNA"/>
</dbReference>
<proteinExistence type="predicted"/>
<organism evidence="1">
    <name type="scientific">Opuntia streptacantha</name>
    <name type="common">Prickly pear cactus</name>
    <name type="synonym">Opuntia cardona</name>
    <dbReference type="NCBI Taxonomy" id="393608"/>
    <lineage>
        <taxon>Eukaryota</taxon>
        <taxon>Viridiplantae</taxon>
        <taxon>Streptophyta</taxon>
        <taxon>Embryophyta</taxon>
        <taxon>Tracheophyta</taxon>
        <taxon>Spermatophyta</taxon>
        <taxon>Magnoliopsida</taxon>
        <taxon>eudicotyledons</taxon>
        <taxon>Gunneridae</taxon>
        <taxon>Pentapetalae</taxon>
        <taxon>Caryophyllales</taxon>
        <taxon>Cactineae</taxon>
        <taxon>Cactaceae</taxon>
        <taxon>Opuntioideae</taxon>
        <taxon>Opuntia</taxon>
    </lineage>
</organism>
<evidence type="ECO:0000313" key="1">
    <source>
        <dbReference type="EMBL" id="MBA4626957.1"/>
    </source>
</evidence>
<dbReference type="AlphaFoldDB" id="A0A7C8YUM4"/>
<name>A0A7C8YUM4_OPUST</name>
<reference evidence="1" key="2">
    <citation type="submission" date="2020-07" db="EMBL/GenBank/DDBJ databases">
        <authorList>
            <person name="Vera ALvarez R."/>
            <person name="Arias-Moreno D.M."/>
            <person name="Jimenez-Jacinto V."/>
            <person name="Jimenez-Bremont J.F."/>
            <person name="Swaminathan K."/>
            <person name="Moose S.P."/>
            <person name="Guerrero-Gonzalez M.L."/>
            <person name="Marino-Ramirez L."/>
            <person name="Landsman D."/>
            <person name="Rodriguez-Kessler M."/>
            <person name="Delgado-Sanchez P."/>
        </authorList>
    </citation>
    <scope>NUCLEOTIDE SEQUENCE</scope>
    <source>
        <tissue evidence="1">Cladode</tissue>
    </source>
</reference>
<accession>A0A7C8YUM4</accession>
<reference evidence="1" key="1">
    <citation type="journal article" date="2013" name="J. Plant Res.">
        <title>Effect of fungi and light on seed germination of three Opuntia species from semiarid lands of central Mexico.</title>
        <authorList>
            <person name="Delgado-Sanchez P."/>
            <person name="Jimenez-Bremont J.F."/>
            <person name="Guerrero-Gonzalez Mde L."/>
            <person name="Flores J."/>
        </authorList>
    </citation>
    <scope>NUCLEOTIDE SEQUENCE</scope>
    <source>
        <tissue evidence="1">Cladode</tissue>
    </source>
</reference>
<protein>
    <submittedName>
        <fullName evidence="1">Uncharacterized protein</fullName>
    </submittedName>
</protein>